<sequence>MAMAMNAALFFSPTTTRSRFLYAFPADFSMHSQQQQQQYQHQHHLICSSRLPLHLQCSHRREGSLSSVFSSSSVLNLKAHIPQALSTGSTSTLSGISFSASSFLAGDGGSLRALCLPPVMSLERIKGGCPRAASDDIPSYKGFPPMTEKPKWWWRVLACIPYLMPLCETWMYAETAYSLHSFLEDYEFCTYPFLVLLGKLPGWFLLAYFFAAYLGIVRNNRWPHFLRFHVVTGMLLEIIVQVVGTVNDWIPQAIYWGKFGAHYWLAVAIAFLFTVIECIRCALRGMYADVPFLSDASYMQIPYE</sequence>
<dbReference type="EMBL" id="CM055096">
    <property type="protein sequence ID" value="KAJ7557522.1"/>
    <property type="molecule type" value="Genomic_DNA"/>
</dbReference>
<evidence type="ECO:0000313" key="1">
    <source>
        <dbReference type="EMBL" id="KAJ7557522.1"/>
    </source>
</evidence>
<name>A0ACC2DU43_DIPCM</name>
<organism evidence="1 2">
    <name type="scientific">Diphasiastrum complanatum</name>
    <name type="common">Issler's clubmoss</name>
    <name type="synonym">Lycopodium complanatum</name>
    <dbReference type="NCBI Taxonomy" id="34168"/>
    <lineage>
        <taxon>Eukaryota</taxon>
        <taxon>Viridiplantae</taxon>
        <taxon>Streptophyta</taxon>
        <taxon>Embryophyta</taxon>
        <taxon>Tracheophyta</taxon>
        <taxon>Lycopodiopsida</taxon>
        <taxon>Lycopodiales</taxon>
        <taxon>Lycopodiaceae</taxon>
        <taxon>Lycopodioideae</taxon>
        <taxon>Diphasiastrum</taxon>
    </lineage>
</organism>
<dbReference type="Proteomes" id="UP001162992">
    <property type="component" value="Chromosome 5"/>
</dbReference>
<comment type="caution">
    <text evidence="1">The sequence shown here is derived from an EMBL/GenBank/DDBJ whole genome shotgun (WGS) entry which is preliminary data.</text>
</comment>
<accession>A0ACC2DU43</accession>
<reference evidence="2" key="1">
    <citation type="journal article" date="2024" name="Proc. Natl. Acad. Sci. U.S.A.">
        <title>Extraordinary preservation of gene collinearity over three hundred million years revealed in homosporous lycophytes.</title>
        <authorList>
            <person name="Li C."/>
            <person name="Wickell D."/>
            <person name="Kuo L.Y."/>
            <person name="Chen X."/>
            <person name="Nie B."/>
            <person name="Liao X."/>
            <person name="Peng D."/>
            <person name="Ji J."/>
            <person name="Jenkins J."/>
            <person name="Williams M."/>
            <person name="Shu S."/>
            <person name="Plott C."/>
            <person name="Barry K."/>
            <person name="Rajasekar S."/>
            <person name="Grimwood J."/>
            <person name="Han X."/>
            <person name="Sun S."/>
            <person name="Hou Z."/>
            <person name="He W."/>
            <person name="Dai G."/>
            <person name="Sun C."/>
            <person name="Schmutz J."/>
            <person name="Leebens-Mack J.H."/>
            <person name="Li F.W."/>
            <person name="Wang L."/>
        </authorList>
    </citation>
    <scope>NUCLEOTIDE SEQUENCE [LARGE SCALE GENOMIC DNA]</scope>
    <source>
        <strain evidence="2">cv. PW_Plant_1</strain>
    </source>
</reference>
<keyword evidence="2" id="KW-1185">Reference proteome</keyword>
<gene>
    <name evidence="1" type="ORF">O6H91_05G130200</name>
</gene>
<protein>
    <submittedName>
        <fullName evidence="1">Uncharacterized protein</fullName>
    </submittedName>
</protein>
<evidence type="ECO:0000313" key="2">
    <source>
        <dbReference type="Proteomes" id="UP001162992"/>
    </source>
</evidence>
<proteinExistence type="predicted"/>